<dbReference type="AlphaFoldDB" id="A0A8D3BAH4"/>
<reference evidence="2" key="2">
    <citation type="submission" date="2025-08" db="UniProtKB">
        <authorList>
            <consortium name="Ensembl"/>
        </authorList>
    </citation>
    <scope>IDENTIFICATION</scope>
</reference>
<dbReference type="InterPro" id="IPR043504">
    <property type="entry name" value="Peptidase_S1_PA_chymotrypsin"/>
</dbReference>
<proteinExistence type="predicted"/>
<name>A0A8D3BAH4_SCOMX</name>
<dbReference type="GeneTree" id="ENSGT00390000005182"/>
<dbReference type="PANTHER" id="PTHR14389:SF3">
    <property type="entry name" value="PROTEIN FAM111A-LIKE"/>
    <property type="match status" value="1"/>
</dbReference>
<reference evidence="2" key="1">
    <citation type="submission" date="2023-05" db="EMBL/GenBank/DDBJ databases">
        <title>High-quality long-read genome of Scophthalmus maximus.</title>
        <authorList>
            <person name="Lien S."/>
            <person name="Martinez P."/>
        </authorList>
    </citation>
    <scope>NUCLEOTIDE SEQUENCE [LARGE SCALE GENOMIC DNA]</scope>
</reference>
<protein>
    <recommendedName>
        <fullName evidence="4">Serine protease</fullName>
    </recommendedName>
</protein>
<gene>
    <name evidence="2" type="primary">LOC118301609</name>
</gene>
<evidence type="ECO:0000256" key="1">
    <source>
        <dbReference type="SAM" id="MobiDB-lite"/>
    </source>
</evidence>
<dbReference type="SUPFAM" id="SSF50494">
    <property type="entry name" value="Trypsin-like serine proteases"/>
    <property type="match status" value="1"/>
</dbReference>
<feature type="compositionally biased region" description="Polar residues" evidence="1">
    <location>
        <begin position="290"/>
        <end position="302"/>
    </location>
</feature>
<dbReference type="PANTHER" id="PTHR14389">
    <property type="entry name" value="SI:CH1073-475A24.1"/>
    <property type="match status" value="1"/>
</dbReference>
<evidence type="ECO:0008006" key="4">
    <source>
        <dbReference type="Google" id="ProtNLM"/>
    </source>
</evidence>
<organism evidence="2 3">
    <name type="scientific">Scophthalmus maximus</name>
    <name type="common">Turbot</name>
    <name type="synonym">Psetta maxima</name>
    <dbReference type="NCBI Taxonomy" id="52904"/>
    <lineage>
        <taxon>Eukaryota</taxon>
        <taxon>Metazoa</taxon>
        <taxon>Chordata</taxon>
        <taxon>Craniata</taxon>
        <taxon>Vertebrata</taxon>
        <taxon>Euteleostomi</taxon>
        <taxon>Actinopterygii</taxon>
        <taxon>Neopterygii</taxon>
        <taxon>Teleostei</taxon>
        <taxon>Neoteleostei</taxon>
        <taxon>Acanthomorphata</taxon>
        <taxon>Carangaria</taxon>
        <taxon>Pleuronectiformes</taxon>
        <taxon>Pleuronectoidei</taxon>
        <taxon>Scophthalmidae</taxon>
        <taxon>Scophthalmus</taxon>
    </lineage>
</organism>
<dbReference type="Ensembl" id="ENSSMAT00000031481.2">
    <property type="protein sequence ID" value="ENSSMAP00000031105.2"/>
    <property type="gene ID" value="ENSSMAG00000019059.2"/>
</dbReference>
<dbReference type="GO" id="GO:0000785">
    <property type="term" value="C:chromatin"/>
    <property type="evidence" value="ECO:0007669"/>
    <property type="project" value="TreeGrafter"/>
</dbReference>
<dbReference type="Gene3D" id="2.40.10.10">
    <property type="entry name" value="Trypsin-like serine proteases"/>
    <property type="match status" value="2"/>
</dbReference>
<sequence length="683" mass="77274">MQTIDVIGRCAKFCNYAITFSILTSAGNLWLKMEQKLEQIDKTVEMEKMENPNVEISQSSNSPLVAMVEEPHPTHSFVWCFQGKFTSFTCDKARTVEDSLKRSPRFGGIAKKYKDKELVVLRDGKAISSHFPCSLIKDERLTVKYVKAVDKTNQPGRGSGPPCRKGSPDDLVMFHVLTKGGKDIVQIMRNPELRKVVQEMTVYAYKGEKVKQALRRDGRFLNIVFKKNCGLSHIVTEVDSEMSDLVDHLDGTTYKIILLNKCLPESQQSSLEDDNIISNVSKGFDHDENQNASQQPTTTVSVNDAPERKTKPAPELFFLDMPESEKLQRKLFLQFKHLMKGKESVARLSSIQNRLRVDYGKSAETCREVRTMKKLMGLSDSVCQVRVNGSPLGSGFLLFGNFVLTNGHVVEDLNKENIGLYVHKLTVHFSFESLDQVETGQEFVVEEVAGSEYCSEQMHDWALLRLRANLKLPDCLLTQFGYCPQSNGVCIIGHPDGGMKKIDPCFVIPPDKRIQTVEKDFYKNKGHVQLVTPQFFEGVAESVQRHAQVVMYNTCFYSGSSGSPVFDDQCRVVAMHSAGYKYPGARGETRSVIEFGYRLSDIMERIIIQLVERRRWDVLKAYLACSFEHQQNVMINVRKLVQSRNITAFTDVISGSEARNDESLKCSLRSSLRQRILAPMDTE</sequence>
<feature type="region of interest" description="Disordered" evidence="1">
    <location>
        <begin position="282"/>
        <end position="308"/>
    </location>
</feature>
<dbReference type="Proteomes" id="UP000694558">
    <property type="component" value="Chromosome 4"/>
</dbReference>
<dbReference type="InterPro" id="IPR009003">
    <property type="entry name" value="Peptidase_S1_PA"/>
</dbReference>
<accession>A0A8D3BAH4</accession>
<evidence type="ECO:0000313" key="2">
    <source>
        <dbReference type="Ensembl" id="ENSSMAP00000031105.2"/>
    </source>
</evidence>
<evidence type="ECO:0000313" key="3">
    <source>
        <dbReference type="Proteomes" id="UP000694558"/>
    </source>
</evidence>
<dbReference type="GO" id="GO:0006260">
    <property type="term" value="P:DNA replication"/>
    <property type="evidence" value="ECO:0007669"/>
    <property type="project" value="TreeGrafter"/>
</dbReference>
<dbReference type="GO" id="GO:0005634">
    <property type="term" value="C:nucleus"/>
    <property type="evidence" value="ECO:0007669"/>
    <property type="project" value="TreeGrafter"/>
</dbReference>
<dbReference type="Pfam" id="PF13365">
    <property type="entry name" value="Trypsin_2"/>
    <property type="match status" value="1"/>
</dbReference>